<reference evidence="6" key="1">
    <citation type="submission" date="2021-02" db="EMBL/GenBank/DDBJ databases">
        <authorList>
            <person name="Dougan E. K."/>
            <person name="Rhodes N."/>
            <person name="Thang M."/>
            <person name="Chan C."/>
        </authorList>
    </citation>
    <scope>NUCLEOTIDE SEQUENCE</scope>
</reference>
<dbReference type="Gene3D" id="3.20.20.60">
    <property type="entry name" value="Phosphoenolpyruvate-binding domains"/>
    <property type="match status" value="1"/>
</dbReference>
<gene>
    <name evidence="6" type="primary">citE</name>
    <name evidence="6" type="ORF">SPIL2461_LOCUS114</name>
</gene>
<keyword evidence="7" id="KW-1185">Reference proteome</keyword>
<dbReference type="Pfam" id="PF00378">
    <property type="entry name" value="ECH_1"/>
    <property type="match status" value="1"/>
</dbReference>
<dbReference type="PANTHER" id="PTHR32308:SF0">
    <property type="entry name" value="HPCH_HPAI ALDOLASE_CITRATE LYASE DOMAIN-CONTAINING PROTEIN"/>
    <property type="match status" value="1"/>
</dbReference>
<dbReference type="OrthoDB" id="1773at2759"/>
<evidence type="ECO:0000256" key="3">
    <source>
        <dbReference type="ARBA" id="ARBA00022842"/>
    </source>
</evidence>
<sequence>MMKQHSPGTQRLRRSAHFVPGANEKMLQKSIASNADCLILDLEDAVVPKQKDAARQIVSQWLKEADFGNKERTVRMNPLDTPWGLQDLAETMVCPPDAYIVPKVSTLEELNTISAELDRLEAQYGHPNGQVGLILVSTETPLGVLNLPTFTACQRVIGLTWGAEDLSAALAAPRNRRPDGSYLDLYTHCRNITLLSAAAGGVQPIDSVFVDFNDTQGLAEECQEAAWMGYTGKITIHPKQIDIVNQAFTPSDAEVSEAGELVEAFGQAEQEGLMAISFKGKAMSLTLNTDRMQTHIDNGVGWMVFNNPARHNALSLEMWQAIGDILENYAADDNVRVVVMRGAGGKAFVSGADISEFEEKRSNAEQQASYNKIAGRATKWMNSFEKPLIALIEGYCIGGGLATALAADIRFATPDSTFGIPAAKLGLGYEYPGLAKLSRVVGPSHARDIMFSARFMPAEEAKDMGLINFIESRDAIESACLSYARRIAGNAPLTVKTAKAAIDVWESGSEPEAVAQIGQMVEMCFNSEDYAEGRRAFREKRSPTFKACCLAQQFNAAYFYQIVGKRCGI</sequence>
<comment type="similarity">
    <text evidence="4">Belongs to the enoyl-CoA hydratase/isomerase family.</text>
</comment>
<evidence type="ECO:0000313" key="7">
    <source>
        <dbReference type="Proteomes" id="UP000649617"/>
    </source>
</evidence>
<dbReference type="SUPFAM" id="SSF51621">
    <property type="entry name" value="Phosphoenolpyruvate/pyruvate domain"/>
    <property type="match status" value="1"/>
</dbReference>
<dbReference type="Gene3D" id="3.90.226.10">
    <property type="entry name" value="2-enoyl-CoA Hydratase, Chain A, domain 1"/>
    <property type="match status" value="1"/>
</dbReference>
<dbReference type="GO" id="GO:0006107">
    <property type="term" value="P:oxaloacetate metabolic process"/>
    <property type="evidence" value="ECO:0007669"/>
    <property type="project" value="TreeGrafter"/>
</dbReference>
<dbReference type="GO" id="GO:0003824">
    <property type="term" value="F:catalytic activity"/>
    <property type="evidence" value="ECO:0007669"/>
    <property type="project" value="InterPro"/>
</dbReference>
<evidence type="ECO:0000259" key="5">
    <source>
        <dbReference type="Pfam" id="PF03328"/>
    </source>
</evidence>
<evidence type="ECO:0000256" key="1">
    <source>
        <dbReference type="ARBA" id="ARBA00001946"/>
    </source>
</evidence>
<keyword evidence="2" id="KW-0479">Metal-binding</keyword>
<accession>A0A812IRL3</accession>
<dbReference type="InterPro" id="IPR018376">
    <property type="entry name" value="Enoyl-CoA_hyd/isom_CS"/>
</dbReference>
<dbReference type="GO" id="GO:0000287">
    <property type="term" value="F:magnesium ion binding"/>
    <property type="evidence" value="ECO:0007669"/>
    <property type="project" value="TreeGrafter"/>
</dbReference>
<dbReference type="InterPro" id="IPR005000">
    <property type="entry name" value="Aldolase/citrate-lyase_domain"/>
</dbReference>
<dbReference type="InterPro" id="IPR014748">
    <property type="entry name" value="Enoyl-CoA_hydra_C"/>
</dbReference>
<dbReference type="InterPro" id="IPR029045">
    <property type="entry name" value="ClpP/crotonase-like_dom_sf"/>
</dbReference>
<dbReference type="InterPro" id="IPR015813">
    <property type="entry name" value="Pyrv/PenolPyrv_kinase-like_dom"/>
</dbReference>
<dbReference type="CDD" id="cd06558">
    <property type="entry name" value="crotonase-like"/>
    <property type="match status" value="1"/>
</dbReference>
<dbReference type="AlphaFoldDB" id="A0A812IRL3"/>
<protein>
    <submittedName>
        <fullName evidence="6">CitE protein</fullName>
    </submittedName>
</protein>
<evidence type="ECO:0000256" key="4">
    <source>
        <dbReference type="RuleBase" id="RU003707"/>
    </source>
</evidence>
<dbReference type="NCBIfam" id="NF004781">
    <property type="entry name" value="PRK06127.1"/>
    <property type="match status" value="1"/>
</dbReference>
<dbReference type="InterPro" id="IPR040442">
    <property type="entry name" value="Pyrv_kinase-like_dom_sf"/>
</dbReference>
<dbReference type="InterPro" id="IPR001753">
    <property type="entry name" value="Enoyl-CoA_hydra/iso"/>
</dbReference>
<dbReference type="PANTHER" id="PTHR32308">
    <property type="entry name" value="LYASE BETA SUBUNIT, PUTATIVE (AFU_ORTHOLOGUE AFUA_4G13030)-RELATED"/>
    <property type="match status" value="1"/>
</dbReference>
<comment type="caution">
    <text evidence="6">The sequence shown here is derived from an EMBL/GenBank/DDBJ whole genome shotgun (WGS) entry which is preliminary data.</text>
</comment>
<feature type="domain" description="HpcH/HpaI aldolase/citrate lyase" evidence="5">
    <location>
        <begin position="14"/>
        <end position="238"/>
    </location>
</feature>
<dbReference type="Proteomes" id="UP000649617">
    <property type="component" value="Unassembled WGS sequence"/>
</dbReference>
<evidence type="ECO:0000313" key="6">
    <source>
        <dbReference type="EMBL" id="CAE7149335.1"/>
    </source>
</evidence>
<name>A0A812IRL3_SYMPI</name>
<evidence type="ECO:0000256" key="2">
    <source>
        <dbReference type="ARBA" id="ARBA00022723"/>
    </source>
</evidence>
<dbReference type="Gene3D" id="1.10.12.10">
    <property type="entry name" value="Lyase 2-enoyl-coa Hydratase, Chain A, domain 2"/>
    <property type="match status" value="1"/>
</dbReference>
<organism evidence="6 7">
    <name type="scientific">Symbiodinium pilosum</name>
    <name type="common">Dinoflagellate</name>
    <dbReference type="NCBI Taxonomy" id="2952"/>
    <lineage>
        <taxon>Eukaryota</taxon>
        <taxon>Sar</taxon>
        <taxon>Alveolata</taxon>
        <taxon>Dinophyceae</taxon>
        <taxon>Suessiales</taxon>
        <taxon>Symbiodiniaceae</taxon>
        <taxon>Symbiodinium</taxon>
    </lineage>
</organism>
<dbReference type="Pfam" id="PF03328">
    <property type="entry name" value="HpcH_HpaI"/>
    <property type="match status" value="1"/>
</dbReference>
<dbReference type="PROSITE" id="PS00166">
    <property type="entry name" value="ENOYL_COA_HYDRATASE"/>
    <property type="match status" value="1"/>
</dbReference>
<dbReference type="EMBL" id="CAJNIZ010000001">
    <property type="protein sequence ID" value="CAE7149335.1"/>
    <property type="molecule type" value="Genomic_DNA"/>
</dbReference>
<comment type="cofactor">
    <cofactor evidence="1">
        <name>Mg(2+)</name>
        <dbReference type="ChEBI" id="CHEBI:18420"/>
    </cofactor>
</comment>
<keyword evidence="3" id="KW-0460">Magnesium</keyword>
<dbReference type="SUPFAM" id="SSF52096">
    <property type="entry name" value="ClpP/crotonase"/>
    <property type="match status" value="1"/>
</dbReference>
<proteinExistence type="inferred from homology"/>